<dbReference type="InterPro" id="IPR025427">
    <property type="entry name" value="DUF4160"/>
</dbReference>
<evidence type="ECO:0000313" key="2">
    <source>
        <dbReference type="Proteomes" id="UP000253383"/>
    </source>
</evidence>
<sequence>MPTIWIQDGFRFFFFSNEHEPLHVHVEKGDSAAKFNLIPVSLVKNEGMKNKDLKRAEAIIAERQQEFLSKWKSYFS</sequence>
<keyword evidence="2" id="KW-1185">Reference proteome</keyword>
<comment type="caution">
    <text evidence="1">The sequence shown here is derived from an EMBL/GenBank/DDBJ whole genome shotgun (WGS) entry which is preliminary data.</text>
</comment>
<dbReference type="EMBL" id="QOWE01000015">
    <property type="protein sequence ID" value="RCR68029.1"/>
    <property type="molecule type" value="Genomic_DNA"/>
</dbReference>
<protein>
    <submittedName>
        <fullName evidence="1">DUF4160 domain-containing protein</fullName>
    </submittedName>
</protein>
<reference evidence="1 2" key="1">
    <citation type="submission" date="2018-07" db="EMBL/GenBank/DDBJ databases">
        <title>Genome analysis of Larkinella rosea.</title>
        <authorList>
            <person name="Zhou Z."/>
            <person name="Wang G."/>
        </authorList>
    </citation>
    <scope>NUCLEOTIDE SEQUENCE [LARGE SCALE GENOMIC DNA]</scope>
    <source>
        <strain evidence="2">zzj9</strain>
    </source>
</reference>
<dbReference type="Pfam" id="PF13711">
    <property type="entry name" value="DUF4160"/>
    <property type="match status" value="1"/>
</dbReference>
<organism evidence="1 2">
    <name type="scientific">Larkinella punicea</name>
    <dbReference type="NCBI Taxonomy" id="2315727"/>
    <lineage>
        <taxon>Bacteria</taxon>
        <taxon>Pseudomonadati</taxon>
        <taxon>Bacteroidota</taxon>
        <taxon>Cytophagia</taxon>
        <taxon>Cytophagales</taxon>
        <taxon>Spirosomataceae</taxon>
        <taxon>Larkinella</taxon>
    </lineage>
</organism>
<proteinExistence type="predicted"/>
<dbReference type="AlphaFoldDB" id="A0A368JK38"/>
<dbReference type="Proteomes" id="UP000253383">
    <property type="component" value="Unassembled WGS sequence"/>
</dbReference>
<gene>
    <name evidence="1" type="ORF">DUE52_18360</name>
</gene>
<dbReference type="RefSeq" id="WP_114407494.1">
    <property type="nucleotide sequence ID" value="NZ_QOWE01000015.1"/>
</dbReference>
<evidence type="ECO:0000313" key="1">
    <source>
        <dbReference type="EMBL" id="RCR68029.1"/>
    </source>
</evidence>
<dbReference type="OrthoDB" id="122670at2"/>
<accession>A0A368JK38</accession>
<name>A0A368JK38_9BACT</name>